<dbReference type="Proteomes" id="UP000092460">
    <property type="component" value="Unassembled WGS sequence"/>
</dbReference>
<sequence length="100" mass="11304">KTTNSELKDNLPFVAVSERKSPWATAHNKSLIIIVDKWLPILDLLLLLLLLYLLQNCYLAKQCNFYGGLATKSFVMNVCARYCYCRNVAVADVFSSTAKQ</sequence>
<keyword evidence="1" id="KW-0472">Membrane</keyword>
<proteinExistence type="predicted"/>
<name>A0A1B0BNF7_9MUSC</name>
<organism evidence="2 3">
    <name type="scientific">Glossina palpalis gambiensis</name>
    <dbReference type="NCBI Taxonomy" id="67801"/>
    <lineage>
        <taxon>Eukaryota</taxon>
        <taxon>Metazoa</taxon>
        <taxon>Ecdysozoa</taxon>
        <taxon>Arthropoda</taxon>
        <taxon>Hexapoda</taxon>
        <taxon>Insecta</taxon>
        <taxon>Pterygota</taxon>
        <taxon>Neoptera</taxon>
        <taxon>Endopterygota</taxon>
        <taxon>Diptera</taxon>
        <taxon>Brachycera</taxon>
        <taxon>Muscomorpha</taxon>
        <taxon>Hippoboscoidea</taxon>
        <taxon>Glossinidae</taxon>
        <taxon>Glossina</taxon>
    </lineage>
</organism>
<keyword evidence="1" id="KW-0812">Transmembrane</keyword>
<dbReference type="EnsemblMetazoa" id="GPPI035567-RA">
    <property type="protein sequence ID" value="GPPI035567-PA"/>
    <property type="gene ID" value="GPPI035567"/>
</dbReference>
<keyword evidence="3" id="KW-1185">Reference proteome</keyword>
<reference evidence="2" key="2">
    <citation type="submission" date="2020-05" db="UniProtKB">
        <authorList>
            <consortium name="EnsemblMetazoa"/>
        </authorList>
    </citation>
    <scope>IDENTIFICATION</scope>
    <source>
        <strain evidence="2">IAEA</strain>
    </source>
</reference>
<evidence type="ECO:0000313" key="3">
    <source>
        <dbReference type="Proteomes" id="UP000092460"/>
    </source>
</evidence>
<accession>A0A1B0BNF7</accession>
<evidence type="ECO:0000256" key="1">
    <source>
        <dbReference type="SAM" id="Phobius"/>
    </source>
</evidence>
<reference evidence="3" key="1">
    <citation type="submission" date="2015-01" db="EMBL/GenBank/DDBJ databases">
        <authorList>
            <person name="Aksoy S."/>
            <person name="Warren W."/>
            <person name="Wilson R.K."/>
        </authorList>
    </citation>
    <scope>NUCLEOTIDE SEQUENCE [LARGE SCALE GENOMIC DNA]</scope>
    <source>
        <strain evidence="3">IAEA</strain>
    </source>
</reference>
<protein>
    <submittedName>
        <fullName evidence="2">Uncharacterized protein</fullName>
    </submittedName>
</protein>
<dbReference type="VEuPathDB" id="VectorBase:GPPI035567"/>
<dbReference type="AlphaFoldDB" id="A0A1B0BNF7"/>
<dbReference type="EMBL" id="JXJN01017355">
    <property type="status" value="NOT_ANNOTATED_CDS"/>
    <property type="molecule type" value="Genomic_DNA"/>
</dbReference>
<feature type="transmembrane region" description="Helical" evidence="1">
    <location>
        <begin position="38"/>
        <end position="54"/>
    </location>
</feature>
<keyword evidence="1" id="KW-1133">Transmembrane helix</keyword>
<evidence type="ECO:0000313" key="2">
    <source>
        <dbReference type="EnsemblMetazoa" id="GPPI035567-PA"/>
    </source>
</evidence>